<dbReference type="SMART" id="SM00490">
    <property type="entry name" value="HELICc"/>
    <property type="match status" value="1"/>
</dbReference>
<evidence type="ECO:0000256" key="5">
    <source>
        <dbReference type="RuleBase" id="RU365068"/>
    </source>
</evidence>
<feature type="region of interest" description="Disordered" evidence="6">
    <location>
        <begin position="537"/>
        <end position="561"/>
    </location>
</feature>
<dbReference type="SUPFAM" id="SSF52540">
    <property type="entry name" value="P-loop containing nucleoside triphosphate hydrolases"/>
    <property type="match status" value="1"/>
</dbReference>
<feature type="compositionally biased region" description="Basic and acidic residues" evidence="6">
    <location>
        <begin position="551"/>
        <end position="561"/>
    </location>
</feature>
<dbReference type="AlphaFoldDB" id="A0AAX4PDI6"/>
<keyword evidence="2 5" id="KW-0378">Hydrolase</keyword>
<evidence type="ECO:0000256" key="3">
    <source>
        <dbReference type="ARBA" id="ARBA00022840"/>
    </source>
</evidence>
<dbReference type="PANTHER" id="PTHR24031">
    <property type="entry name" value="RNA HELICASE"/>
    <property type="match status" value="1"/>
</dbReference>
<gene>
    <name evidence="9" type="ORF">HKI87_08g52310</name>
</gene>
<evidence type="ECO:0000256" key="1">
    <source>
        <dbReference type="ARBA" id="ARBA00022741"/>
    </source>
</evidence>
<keyword evidence="5 9" id="KW-0347">Helicase</keyword>
<protein>
    <recommendedName>
        <fullName evidence="5">ATP-dependent RNA helicase</fullName>
        <ecNumber evidence="5">3.6.4.13</ecNumber>
    </recommendedName>
</protein>
<feature type="region of interest" description="Disordered" evidence="6">
    <location>
        <begin position="64"/>
        <end position="83"/>
    </location>
</feature>
<dbReference type="InterPro" id="IPR001650">
    <property type="entry name" value="Helicase_C-like"/>
</dbReference>
<comment type="function">
    <text evidence="5">RNA helicase.</text>
</comment>
<dbReference type="Pfam" id="PF00270">
    <property type="entry name" value="DEAD"/>
    <property type="match status" value="1"/>
</dbReference>
<feature type="domain" description="Helicase ATP-binding" evidence="7">
    <location>
        <begin position="112"/>
        <end position="356"/>
    </location>
</feature>
<evidence type="ECO:0000256" key="2">
    <source>
        <dbReference type="ARBA" id="ARBA00022801"/>
    </source>
</evidence>
<evidence type="ECO:0000313" key="9">
    <source>
        <dbReference type="EMBL" id="WZN63680.1"/>
    </source>
</evidence>
<feature type="domain" description="Helicase C-terminal" evidence="8">
    <location>
        <begin position="384"/>
        <end position="551"/>
    </location>
</feature>
<dbReference type="InterPro" id="IPR027417">
    <property type="entry name" value="P-loop_NTPase"/>
</dbReference>
<feature type="compositionally biased region" description="Low complexity" evidence="6">
    <location>
        <begin position="66"/>
        <end position="83"/>
    </location>
</feature>
<evidence type="ECO:0000256" key="6">
    <source>
        <dbReference type="SAM" id="MobiDB-lite"/>
    </source>
</evidence>
<feature type="compositionally biased region" description="Basic residues" evidence="6">
    <location>
        <begin position="539"/>
        <end position="550"/>
    </location>
</feature>
<keyword evidence="4 5" id="KW-0694">RNA-binding</keyword>
<accession>A0AAX4PDI6</accession>
<proteinExistence type="inferred from homology"/>
<evidence type="ECO:0000256" key="4">
    <source>
        <dbReference type="ARBA" id="ARBA00022884"/>
    </source>
</evidence>
<keyword evidence="1 5" id="KW-0547">Nucleotide-binding</keyword>
<dbReference type="GO" id="GO:0005524">
    <property type="term" value="F:ATP binding"/>
    <property type="evidence" value="ECO:0007669"/>
    <property type="project" value="UniProtKB-UniRule"/>
</dbReference>
<keyword evidence="10" id="KW-1185">Reference proteome</keyword>
<comment type="domain">
    <text evidence="5">The Q motif is unique to and characteristic of the DEAD box family of RNA helicases and controls ATP binding and hydrolysis.</text>
</comment>
<dbReference type="GO" id="GO:0003723">
    <property type="term" value="F:RNA binding"/>
    <property type="evidence" value="ECO:0007669"/>
    <property type="project" value="UniProtKB-UniRule"/>
</dbReference>
<dbReference type="GO" id="GO:0016787">
    <property type="term" value="F:hydrolase activity"/>
    <property type="evidence" value="ECO:0007669"/>
    <property type="project" value="UniProtKB-KW"/>
</dbReference>
<evidence type="ECO:0000259" key="7">
    <source>
        <dbReference type="PROSITE" id="PS51192"/>
    </source>
</evidence>
<dbReference type="SMART" id="SM00487">
    <property type="entry name" value="DEXDc"/>
    <property type="match status" value="1"/>
</dbReference>
<dbReference type="PROSITE" id="PS51192">
    <property type="entry name" value="HELICASE_ATP_BIND_1"/>
    <property type="match status" value="1"/>
</dbReference>
<keyword evidence="3 5" id="KW-0067">ATP-binding</keyword>
<comment type="catalytic activity">
    <reaction evidence="5">
        <text>ATP + H2O = ADP + phosphate + H(+)</text>
        <dbReference type="Rhea" id="RHEA:13065"/>
        <dbReference type="ChEBI" id="CHEBI:15377"/>
        <dbReference type="ChEBI" id="CHEBI:15378"/>
        <dbReference type="ChEBI" id="CHEBI:30616"/>
        <dbReference type="ChEBI" id="CHEBI:43474"/>
        <dbReference type="ChEBI" id="CHEBI:456216"/>
        <dbReference type="EC" id="3.6.4.13"/>
    </reaction>
</comment>
<sequence>MGTAAALGGRIHCVGLRALEMQRVRALRATLACRVGHRAARTSTLRWGCASQLLPARGTRAKATDAAAAEASEESSSSSSSGWRSLGLGEELASSLAGSGFHSPSETQRLAIPSVVGGGDVVIAAETGSGKTIAYLAPVLQRLLSSSLKPNDDSGAPEVGLVLCPNIQLCNQVSRVAKGIAEGLGPPGARPRVVDATEDGYFEGDGPSAAAAMVVCTPSIFEKTFVTYKAGAARVDLRVTTLVLDETDMLLTGGFEPATSSILEWCQWEDRQLKIDSVLEATGMSYDDFVALPYKHKRGAYKAGLRGMAEAGWRLPARVIDPDPPFSRCQYIFAGATIPDYGTKSVQGKIQKWCPDASWVRGRGLHNPSAFKGRMEQEWREVGSMGDAYAALAEALAASSPSGGGRVIAFNKDVRHAVECAEVLRGGREGLDRAVLEFHRSVPLDERMANLEEFRRAEDAVLVCTDAASRGLDIPDVSCVVQVGFAASAVDYVHRIGRTARAGKMGRVVNVYTRESEDLVRSVREAIRGGRPVQDAFSRKRSFRKRIRKESKREGRGGGRR</sequence>
<comment type="similarity">
    <text evidence="5">Belongs to the DEAD box helicase family.</text>
</comment>
<evidence type="ECO:0000313" key="10">
    <source>
        <dbReference type="Proteomes" id="UP001472866"/>
    </source>
</evidence>
<dbReference type="EMBL" id="CP151508">
    <property type="protein sequence ID" value="WZN63680.1"/>
    <property type="molecule type" value="Genomic_DNA"/>
</dbReference>
<dbReference type="CDD" id="cd18787">
    <property type="entry name" value="SF2_C_DEAD"/>
    <property type="match status" value="1"/>
</dbReference>
<dbReference type="GO" id="GO:0003724">
    <property type="term" value="F:RNA helicase activity"/>
    <property type="evidence" value="ECO:0007669"/>
    <property type="project" value="UniProtKB-EC"/>
</dbReference>
<dbReference type="Proteomes" id="UP001472866">
    <property type="component" value="Chromosome 08"/>
</dbReference>
<dbReference type="PROSITE" id="PS51194">
    <property type="entry name" value="HELICASE_CTER"/>
    <property type="match status" value="1"/>
</dbReference>
<dbReference type="EC" id="3.6.4.13" evidence="5"/>
<dbReference type="InterPro" id="IPR014001">
    <property type="entry name" value="Helicase_ATP-bd"/>
</dbReference>
<evidence type="ECO:0000259" key="8">
    <source>
        <dbReference type="PROSITE" id="PS51194"/>
    </source>
</evidence>
<name>A0AAX4PDI6_9CHLO</name>
<organism evidence="9 10">
    <name type="scientific">Chloropicon roscoffensis</name>
    <dbReference type="NCBI Taxonomy" id="1461544"/>
    <lineage>
        <taxon>Eukaryota</taxon>
        <taxon>Viridiplantae</taxon>
        <taxon>Chlorophyta</taxon>
        <taxon>Chloropicophyceae</taxon>
        <taxon>Chloropicales</taxon>
        <taxon>Chloropicaceae</taxon>
        <taxon>Chloropicon</taxon>
    </lineage>
</organism>
<reference evidence="9 10" key="1">
    <citation type="submission" date="2024-03" db="EMBL/GenBank/DDBJ databases">
        <title>Complete genome sequence of the green alga Chloropicon roscoffensis RCC1871.</title>
        <authorList>
            <person name="Lemieux C."/>
            <person name="Pombert J.-F."/>
            <person name="Otis C."/>
            <person name="Turmel M."/>
        </authorList>
    </citation>
    <scope>NUCLEOTIDE SEQUENCE [LARGE SCALE GENOMIC DNA]</scope>
    <source>
        <strain evidence="9 10">RCC1871</strain>
    </source>
</reference>
<dbReference type="InterPro" id="IPR011545">
    <property type="entry name" value="DEAD/DEAH_box_helicase_dom"/>
</dbReference>
<dbReference type="Gene3D" id="3.40.50.300">
    <property type="entry name" value="P-loop containing nucleotide triphosphate hydrolases"/>
    <property type="match status" value="2"/>
</dbReference>
<dbReference type="Pfam" id="PF00271">
    <property type="entry name" value="Helicase_C"/>
    <property type="match status" value="1"/>
</dbReference>